<reference evidence="2" key="1">
    <citation type="journal article" date="2014" name="Int. J. Syst. Evol. Microbiol.">
        <title>Complete genome sequence of Corynebacterium casei LMG S-19264T (=DSM 44701T), isolated from a smear-ripened cheese.</title>
        <authorList>
            <consortium name="US DOE Joint Genome Institute (JGI-PGF)"/>
            <person name="Walter F."/>
            <person name="Albersmeier A."/>
            <person name="Kalinowski J."/>
            <person name="Ruckert C."/>
        </authorList>
    </citation>
    <scope>NUCLEOTIDE SEQUENCE</scope>
    <source>
        <strain evidence="2">JCM 4391</strain>
    </source>
</reference>
<dbReference type="RefSeq" id="WP_189552902.1">
    <property type="nucleotide sequence ID" value="NZ_BMTP01000012.1"/>
</dbReference>
<name>A0A918M5W2_9ACTN</name>
<keyword evidence="3" id="KW-1185">Reference proteome</keyword>
<reference evidence="2" key="2">
    <citation type="submission" date="2020-09" db="EMBL/GenBank/DDBJ databases">
        <authorList>
            <person name="Sun Q."/>
            <person name="Ohkuma M."/>
        </authorList>
    </citation>
    <scope>NUCLEOTIDE SEQUENCE</scope>
    <source>
        <strain evidence="2">JCM 4391</strain>
    </source>
</reference>
<gene>
    <name evidence="2" type="ORF">GCM10010274_46570</name>
</gene>
<dbReference type="AlphaFoldDB" id="A0A918M5W2"/>
<feature type="region of interest" description="Disordered" evidence="1">
    <location>
        <begin position="130"/>
        <end position="172"/>
    </location>
</feature>
<accession>A0A918M5W2</accession>
<evidence type="ECO:0000256" key="1">
    <source>
        <dbReference type="SAM" id="MobiDB-lite"/>
    </source>
</evidence>
<dbReference type="EMBL" id="BMTP01000012">
    <property type="protein sequence ID" value="GGU52344.1"/>
    <property type="molecule type" value="Genomic_DNA"/>
</dbReference>
<sequence>MTDLHGWITQQVERVEAEVRARLIGHVVAFAPDGGGTPIAGSITDIDQTADGLQLTVDQYGTPTPGPTPFDPDAVLRRCEADRRILARHGTWPGSDYCDGCGPDLDTRISECPELLDLAHAHGITDEILASLDHPEPPPRPPHTPRPERIWPTTPMADVPPALRGPSWQADR</sequence>
<evidence type="ECO:0000313" key="2">
    <source>
        <dbReference type="EMBL" id="GGU52344.1"/>
    </source>
</evidence>
<evidence type="ECO:0000313" key="3">
    <source>
        <dbReference type="Proteomes" id="UP000636661"/>
    </source>
</evidence>
<proteinExistence type="predicted"/>
<comment type="caution">
    <text evidence="2">The sequence shown here is derived from an EMBL/GenBank/DDBJ whole genome shotgun (WGS) entry which is preliminary data.</text>
</comment>
<dbReference type="Proteomes" id="UP000636661">
    <property type="component" value="Unassembled WGS sequence"/>
</dbReference>
<protein>
    <submittedName>
        <fullName evidence="2">Uncharacterized protein</fullName>
    </submittedName>
</protein>
<organism evidence="2 3">
    <name type="scientific">Streptomyces lavendofoliae</name>
    <dbReference type="NCBI Taxonomy" id="67314"/>
    <lineage>
        <taxon>Bacteria</taxon>
        <taxon>Bacillati</taxon>
        <taxon>Actinomycetota</taxon>
        <taxon>Actinomycetes</taxon>
        <taxon>Kitasatosporales</taxon>
        <taxon>Streptomycetaceae</taxon>
        <taxon>Streptomyces</taxon>
    </lineage>
</organism>